<dbReference type="EMBL" id="JAFDST010000001">
    <property type="protein sequence ID" value="MBP1080841.1"/>
    <property type="molecule type" value="Genomic_DNA"/>
</dbReference>
<dbReference type="RefSeq" id="WP_158320299.1">
    <property type="nucleotide sequence ID" value="NZ_JAFDST010000001.1"/>
</dbReference>
<sequence>MKRTLKEEMLWLADTLEIYAQDEKSRSNIDENQYWYALGIERTCILIREHVEMVEKKH</sequence>
<proteinExistence type="predicted"/>
<accession>A0ABS4CTG1</accession>
<comment type="caution">
    <text evidence="1">The sequence shown here is derived from an EMBL/GenBank/DDBJ whole genome shotgun (WGS) entry which is preliminary data.</text>
</comment>
<organism evidence="1 2">
    <name type="scientific">Bacillus capparidis</name>
    <dbReference type="NCBI Taxonomy" id="1840411"/>
    <lineage>
        <taxon>Bacteria</taxon>
        <taxon>Bacillati</taxon>
        <taxon>Bacillota</taxon>
        <taxon>Bacilli</taxon>
        <taxon>Bacillales</taxon>
        <taxon>Bacillaceae</taxon>
        <taxon>Bacillus</taxon>
    </lineage>
</organism>
<reference evidence="1 2" key="1">
    <citation type="submission" date="2021-01" db="EMBL/GenBank/DDBJ databases">
        <title>Genomic Encyclopedia of Type Strains, Phase IV (KMG-IV): sequencing the most valuable type-strain genomes for metagenomic binning, comparative biology and taxonomic classification.</title>
        <authorList>
            <person name="Goeker M."/>
        </authorList>
    </citation>
    <scope>NUCLEOTIDE SEQUENCE [LARGE SCALE GENOMIC DNA]</scope>
    <source>
        <strain evidence="1 2">DSM 103394</strain>
    </source>
</reference>
<evidence type="ECO:0000313" key="1">
    <source>
        <dbReference type="EMBL" id="MBP1080841.1"/>
    </source>
</evidence>
<gene>
    <name evidence="1" type="ORF">JOC74_001329</name>
</gene>
<name>A0ABS4CTG1_9BACI</name>
<dbReference type="Proteomes" id="UP000674416">
    <property type="component" value="Unassembled WGS sequence"/>
</dbReference>
<evidence type="ECO:0000313" key="2">
    <source>
        <dbReference type="Proteomes" id="UP000674416"/>
    </source>
</evidence>
<protein>
    <submittedName>
        <fullName evidence="1">Uncharacterized protein</fullName>
    </submittedName>
</protein>
<keyword evidence="2" id="KW-1185">Reference proteome</keyword>